<feature type="chain" id="PRO_5047237209" description="DUF1513 domain-containing protein" evidence="1">
    <location>
        <begin position="37"/>
        <end position="390"/>
    </location>
</feature>
<dbReference type="RefSeq" id="WP_208860001.1">
    <property type="nucleotide sequence ID" value="NZ_FOSK01000001.1"/>
</dbReference>
<comment type="caution">
    <text evidence="2">The sequence shown here is derived from an EMBL/GenBank/DDBJ whole genome shotgun (WGS) entry which is preliminary data.</text>
</comment>
<dbReference type="InterPro" id="IPR008311">
    <property type="entry name" value="UCP028101"/>
</dbReference>
<evidence type="ECO:0000313" key="2">
    <source>
        <dbReference type="EMBL" id="SFJ95724.1"/>
    </source>
</evidence>
<sequence>MRLMATKPLALSRRQFLTGLAASGVALSASSSLAFANGLPFAEAEDLQLFASALRTPTGSYALAVFSEDGEVLYQAPLPDRGHAISFDRNSMRLLSFARRPETFAVLADLTGARESLVFTSPEDRHFYGHGVFSPDGRLAYAPENDFANVRGVIGVYDVSGDQPKRIGEFESYGVGPHDLLMSPDGSQLVVANGGIETHPDMGREKLNLDTMKPNVAFIDTATGDLIAKQALGSDLHQLSLRHMSFDGNGDVWVGGQFQGAKDATPPLMVHLGLDKAATALEMPLELTKGLQNYVGSVEMNRSGDVIAASCPRGGKILYWDVAQRSFIGFHQVADGCGVAPLDEESFAITDGNGAISFGGTEDGVAQIISQSAGVSWDNHLTPLGILREG</sequence>
<dbReference type="PIRSF" id="PIRSF028101">
    <property type="entry name" value="UCP028101"/>
    <property type="match status" value="1"/>
</dbReference>
<accession>A0A1I3VJW7</accession>
<dbReference type="InterPro" id="IPR006311">
    <property type="entry name" value="TAT_signal"/>
</dbReference>
<dbReference type="Gene3D" id="2.130.10.10">
    <property type="entry name" value="YVTN repeat-like/Quinoprotein amine dehydrogenase"/>
    <property type="match status" value="1"/>
</dbReference>
<gene>
    <name evidence="2" type="ORF">SAMN04488518_101447</name>
</gene>
<reference evidence="2 3" key="1">
    <citation type="submission" date="2016-10" db="EMBL/GenBank/DDBJ databases">
        <authorList>
            <person name="Varghese N."/>
            <person name="Submissions S."/>
        </authorList>
    </citation>
    <scope>NUCLEOTIDE SEQUENCE [LARGE SCALE GENOMIC DNA]</scope>
    <source>
        <strain evidence="2 3">DSM 16392</strain>
    </source>
</reference>
<keyword evidence="1" id="KW-0732">Signal</keyword>
<dbReference type="InterPro" id="IPR019546">
    <property type="entry name" value="TAT_signal_bac_arc"/>
</dbReference>
<dbReference type="InterPro" id="IPR015943">
    <property type="entry name" value="WD40/YVTN_repeat-like_dom_sf"/>
</dbReference>
<name>A0A1I3VJW7_9HYPH</name>
<keyword evidence="3" id="KW-1185">Reference proteome</keyword>
<dbReference type="EMBL" id="FOSK01000001">
    <property type="protein sequence ID" value="SFJ95724.1"/>
    <property type="molecule type" value="Genomic_DNA"/>
</dbReference>
<feature type="signal peptide" evidence="1">
    <location>
        <begin position="1"/>
        <end position="36"/>
    </location>
</feature>
<organism evidence="2 3">
    <name type="scientific">Pseudovibrio ascidiaceicola</name>
    <dbReference type="NCBI Taxonomy" id="285279"/>
    <lineage>
        <taxon>Bacteria</taxon>
        <taxon>Pseudomonadati</taxon>
        <taxon>Pseudomonadota</taxon>
        <taxon>Alphaproteobacteria</taxon>
        <taxon>Hyphomicrobiales</taxon>
        <taxon>Stappiaceae</taxon>
        <taxon>Pseudovibrio</taxon>
    </lineage>
</organism>
<dbReference type="SUPFAM" id="SSF75011">
    <property type="entry name" value="3-carboxy-cis,cis-mucoante lactonizing enzyme"/>
    <property type="match status" value="1"/>
</dbReference>
<evidence type="ECO:0008006" key="4">
    <source>
        <dbReference type="Google" id="ProtNLM"/>
    </source>
</evidence>
<dbReference type="NCBIfam" id="TIGR01409">
    <property type="entry name" value="TAT_signal_seq"/>
    <property type="match status" value="1"/>
</dbReference>
<dbReference type="PROSITE" id="PS51318">
    <property type="entry name" value="TAT"/>
    <property type="match status" value="1"/>
</dbReference>
<evidence type="ECO:0000256" key="1">
    <source>
        <dbReference type="SAM" id="SignalP"/>
    </source>
</evidence>
<dbReference type="Pfam" id="PF07433">
    <property type="entry name" value="DUF1513"/>
    <property type="match status" value="1"/>
</dbReference>
<protein>
    <recommendedName>
        <fullName evidence="4">DUF1513 domain-containing protein</fullName>
    </recommendedName>
</protein>
<proteinExistence type="predicted"/>
<evidence type="ECO:0000313" key="3">
    <source>
        <dbReference type="Proteomes" id="UP000199598"/>
    </source>
</evidence>
<dbReference type="Proteomes" id="UP000199598">
    <property type="component" value="Unassembled WGS sequence"/>
</dbReference>